<feature type="compositionally biased region" description="Gly residues" evidence="1">
    <location>
        <begin position="8"/>
        <end position="18"/>
    </location>
</feature>
<proteinExistence type="predicted"/>
<reference evidence="2" key="1">
    <citation type="submission" date="2018-12" db="EMBL/GenBank/DDBJ databases">
        <title>Novel natural products biosynthetic potential of the class Ktedonobacteria.</title>
        <authorList>
            <person name="Zheng Y."/>
            <person name="Saitou A."/>
            <person name="Wang C.M."/>
            <person name="Toyoda A."/>
            <person name="Minakuchi Y."/>
            <person name="Sekiguchi Y."/>
            <person name="Ueda K."/>
            <person name="Takano H."/>
            <person name="Sakai Y."/>
            <person name="Yokota A."/>
            <person name="Yabe S."/>
        </authorList>
    </citation>
    <scope>NUCLEOTIDE SEQUENCE</scope>
    <source>
        <strain evidence="2">COM3</strain>
    </source>
</reference>
<organism evidence="2">
    <name type="scientific">Thermosporothrix sp. COM3</name>
    <dbReference type="NCBI Taxonomy" id="2490863"/>
    <lineage>
        <taxon>Bacteria</taxon>
        <taxon>Bacillati</taxon>
        <taxon>Chloroflexota</taxon>
        <taxon>Ktedonobacteria</taxon>
        <taxon>Ktedonobacterales</taxon>
        <taxon>Thermosporotrichaceae</taxon>
        <taxon>Thermosporothrix</taxon>
    </lineage>
</organism>
<dbReference type="EMBL" id="AP019376">
    <property type="protein sequence ID" value="BBH86371.1"/>
    <property type="molecule type" value="Genomic_DNA"/>
</dbReference>
<gene>
    <name evidence="2" type="ORF">KTC_11220</name>
</gene>
<sequence>MAQNGEEISGGGGGGGGSSDDDPISSMYDGIEYRPYRSPGRDDGEVGAGDRDYDTFDPYENY</sequence>
<feature type="compositionally biased region" description="Basic and acidic residues" evidence="1">
    <location>
        <begin position="31"/>
        <end position="54"/>
    </location>
</feature>
<evidence type="ECO:0000313" key="2">
    <source>
        <dbReference type="EMBL" id="BBH86371.1"/>
    </source>
</evidence>
<dbReference type="AlphaFoldDB" id="A0A455SGD1"/>
<protein>
    <submittedName>
        <fullName evidence="2">Uncharacterized protein</fullName>
    </submittedName>
</protein>
<accession>A0A455SGD1</accession>
<name>A0A455SGD1_9CHLR</name>
<evidence type="ECO:0000256" key="1">
    <source>
        <dbReference type="SAM" id="MobiDB-lite"/>
    </source>
</evidence>
<feature type="region of interest" description="Disordered" evidence="1">
    <location>
        <begin position="1"/>
        <end position="62"/>
    </location>
</feature>